<protein>
    <submittedName>
        <fullName evidence="1">Uncharacterized protein</fullName>
    </submittedName>
</protein>
<accession>A0A075A1S9</accession>
<dbReference type="CTD" id="20324463"/>
<reference evidence="1 2" key="1">
    <citation type="submission" date="2013-11" db="EMBL/GenBank/DDBJ databases">
        <title>Opisthorchis viverrini - life in the bile duct.</title>
        <authorList>
            <person name="Young N.D."/>
            <person name="Nagarajan N."/>
            <person name="Lin S.J."/>
            <person name="Korhonen P.K."/>
            <person name="Jex A.R."/>
            <person name="Hall R.S."/>
            <person name="Safavi-Hemami H."/>
            <person name="Kaewkong W."/>
            <person name="Bertrand D."/>
            <person name="Gao S."/>
            <person name="Seet Q."/>
            <person name="Wongkham S."/>
            <person name="Teh B.T."/>
            <person name="Wongkham C."/>
            <person name="Intapan P.M."/>
            <person name="Maleewong W."/>
            <person name="Yang X."/>
            <person name="Hu M."/>
            <person name="Wang Z."/>
            <person name="Hofmann A."/>
            <person name="Sternberg P.W."/>
            <person name="Tan P."/>
            <person name="Wang J."/>
            <person name="Gasser R.B."/>
        </authorList>
    </citation>
    <scope>NUCLEOTIDE SEQUENCE [LARGE SCALE GENOMIC DNA]</scope>
</reference>
<dbReference type="RefSeq" id="XP_009174885.1">
    <property type="nucleotide sequence ID" value="XM_009176621.1"/>
</dbReference>
<dbReference type="GeneID" id="20324463"/>
<dbReference type="EMBL" id="KL596972">
    <property type="protein sequence ID" value="KER21364.1"/>
    <property type="molecule type" value="Genomic_DNA"/>
</dbReference>
<sequence length="106" mass="12022">MKTLTSKLSRVGNCRLPGWGPGDLNHQWPGSEPPAMGDSSELLEGWRNINLYRLPSEAIDRPQQMWAKCLPVERQTRYAMPRLQSLVAFQMHGFTGRPDKLTSQLS</sequence>
<dbReference type="KEGG" id="ovi:T265_10295"/>
<dbReference type="Proteomes" id="UP000054324">
    <property type="component" value="Unassembled WGS sequence"/>
</dbReference>
<proteinExistence type="predicted"/>
<gene>
    <name evidence="1" type="ORF">T265_10295</name>
</gene>
<name>A0A075A1S9_OPIVI</name>
<evidence type="ECO:0000313" key="2">
    <source>
        <dbReference type="Proteomes" id="UP000054324"/>
    </source>
</evidence>
<dbReference type="AlphaFoldDB" id="A0A075A1S9"/>
<evidence type="ECO:0000313" key="1">
    <source>
        <dbReference type="EMBL" id="KER21364.1"/>
    </source>
</evidence>
<organism evidence="1 2">
    <name type="scientific">Opisthorchis viverrini</name>
    <name type="common">Southeast Asian liver fluke</name>
    <dbReference type="NCBI Taxonomy" id="6198"/>
    <lineage>
        <taxon>Eukaryota</taxon>
        <taxon>Metazoa</taxon>
        <taxon>Spiralia</taxon>
        <taxon>Lophotrochozoa</taxon>
        <taxon>Platyhelminthes</taxon>
        <taxon>Trematoda</taxon>
        <taxon>Digenea</taxon>
        <taxon>Opisthorchiida</taxon>
        <taxon>Opisthorchiata</taxon>
        <taxon>Opisthorchiidae</taxon>
        <taxon>Opisthorchis</taxon>
    </lineage>
</organism>
<keyword evidence="2" id="KW-1185">Reference proteome</keyword>